<dbReference type="RefSeq" id="WP_338257704.1">
    <property type="nucleotide sequence ID" value="NZ_BSRI01000002.1"/>
</dbReference>
<organism evidence="1 2">
    <name type="scientific">Dictyobacter halimunensis</name>
    <dbReference type="NCBI Taxonomy" id="3026934"/>
    <lineage>
        <taxon>Bacteria</taxon>
        <taxon>Bacillati</taxon>
        <taxon>Chloroflexota</taxon>
        <taxon>Ktedonobacteria</taxon>
        <taxon>Ktedonobacterales</taxon>
        <taxon>Dictyobacteraceae</taxon>
        <taxon>Dictyobacter</taxon>
    </lineage>
</organism>
<dbReference type="Proteomes" id="UP001344906">
    <property type="component" value="Unassembled WGS sequence"/>
</dbReference>
<keyword evidence="2" id="KW-1185">Reference proteome</keyword>
<sequence>MMVKVRPLWLKVSFIVGMGLIAVIILARQHASSLVSNQLAPTPTPLIQANQPIAIIYTNGRDNYFHVQNGTAARNISADYRWITFSFIDAWQGNTANHETIFVCRPNINGSGCHREPGTNKQWALLSILPYPGTYDNMTVGPAIGFKEGKSSPLNGSYRCFQTGKTTCSRPGAQSIMQKTGTLHYLHYVNPQPPHGLTPFEAKSARDFKLVEDTLHGNISAMPVNLSAHN</sequence>
<proteinExistence type="predicted"/>
<reference evidence="1 2" key="1">
    <citation type="submission" date="2023-02" db="EMBL/GenBank/DDBJ databases">
        <title>Dictyobacter halimunensis sp. nov., a new member of the class Ktedonobacteria from forest soil in a geothermal area.</title>
        <authorList>
            <person name="Rachmania M.K."/>
            <person name="Ningsih F."/>
            <person name="Sakai Y."/>
            <person name="Yabe S."/>
            <person name="Yokota A."/>
            <person name="Sjamsuridzal W."/>
        </authorList>
    </citation>
    <scope>NUCLEOTIDE SEQUENCE [LARGE SCALE GENOMIC DNA]</scope>
    <source>
        <strain evidence="1 2">S3.2.2.5</strain>
    </source>
</reference>
<name>A0ABQ6G3A7_9CHLR</name>
<evidence type="ECO:0000313" key="2">
    <source>
        <dbReference type="Proteomes" id="UP001344906"/>
    </source>
</evidence>
<comment type="caution">
    <text evidence="1">The sequence shown here is derived from an EMBL/GenBank/DDBJ whole genome shotgun (WGS) entry which is preliminary data.</text>
</comment>
<evidence type="ECO:0008006" key="3">
    <source>
        <dbReference type="Google" id="ProtNLM"/>
    </source>
</evidence>
<dbReference type="EMBL" id="BSRI01000002">
    <property type="protein sequence ID" value="GLV60592.1"/>
    <property type="molecule type" value="Genomic_DNA"/>
</dbReference>
<evidence type="ECO:0000313" key="1">
    <source>
        <dbReference type="EMBL" id="GLV60592.1"/>
    </source>
</evidence>
<gene>
    <name evidence="1" type="ORF">KDH_74110</name>
</gene>
<accession>A0ABQ6G3A7</accession>
<protein>
    <recommendedName>
        <fullName evidence="3">Methanolan biosynthesis EpsI domain-containing protein</fullName>
    </recommendedName>
</protein>